<organism evidence="1 2">
    <name type="scientific">Ooceraea biroi</name>
    <name type="common">Clonal raider ant</name>
    <name type="synonym">Cerapachys biroi</name>
    <dbReference type="NCBI Taxonomy" id="2015173"/>
    <lineage>
        <taxon>Eukaryota</taxon>
        <taxon>Metazoa</taxon>
        <taxon>Ecdysozoa</taxon>
        <taxon>Arthropoda</taxon>
        <taxon>Hexapoda</taxon>
        <taxon>Insecta</taxon>
        <taxon>Pterygota</taxon>
        <taxon>Neoptera</taxon>
        <taxon>Endopterygota</taxon>
        <taxon>Hymenoptera</taxon>
        <taxon>Apocrita</taxon>
        <taxon>Aculeata</taxon>
        <taxon>Formicoidea</taxon>
        <taxon>Formicidae</taxon>
        <taxon>Dorylinae</taxon>
        <taxon>Ooceraea</taxon>
    </lineage>
</organism>
<keyword evidence="2" id="KW-1185">Reference proteome</keyword>
<sequence length="51" mass="5731">MSDEQLGNQTRVDYLKPSIIMLALVGCNNAHQTCLLQRVLLGLLVIMYLVQ</sequence>
<dbReference type="Proteomes" id="UP000053097">
    <property type="component" value="Unassembled WGS sequence"/>
</dbReference>
<name>A0A026X3V1_OOCBI</name>
<accession>A0A026X3V1</accession>
<proteinExistence type="predicted"/>
<evidence type="ECO:0000313" key="2">
    <source>
        <dbReference type="Proteomes" id="UP000053097"/>
    </source>
</evidence>
<evidence type="ECO:0000313" key="1">
    <source>
        <dbReference type="EMBL" id="EZA62064.1"/>
    </source>
</evidence>
<gene>
    <name evidence="1" type="ORF">X777_06750</name>
</gene>
<dbReference type="EMBL" id="KK107034">
    <property type="protein sequence ID" value="EZA62064.1"/>
    <property type="molecule type" value="Genomic_DNA"/>
</dbReference>
<dbReference type="AlphaFoldDB" id="A0A026X3V1"/>
<reference evidence="1 2" key="1">
    <citation type="journal article" date="2014" name="Curr. Biol.">
        <title>The genome of the clonal raider ant Cerapachys biroi.</title>
        <authorList>
            <person name="Oxley P.R."/>
            <person name="Ji L."/>
            <person name="Fetter-Pruneda I."/>
            <person name="McKenzie S.K."/>
            <person name="Li C."/>
            <person name="Hu H."/>
            <person name="Zhang G."/>
            <person name="Kronauer D.J."/>
        </authorList>
    </citation>
    <scope>NUCLEOTIDE SEQUENCE [LARGE SCALE GENOMIC DNA]</scope>
</reference>
<protein>
    <submittedName>
        <fullName evidence="1">Uncharacterized protein</fullName>
    </submittedName>
</protein>